<dbReference type="EMBL" id="JAGXEW010000090">
    <property type="protein sequence ID" value="KAK1148404.1"/>
    <property type="molecule type" value="Genomic_DNA"/>
</dbReference>
<evidence type="ECO:0000259" key="11">
    <source>
        <dbReference type="PROSITE" id="PS50835"/>
    </source>
</evidence>
<keyword evidence="6" id="KW-1015">Disulfide bond</keyword>
<dbReference type="InterPro" id="IPR003599">
    <property type="entry name" value="Ig_sub"/>
</dbReference>
<keyword evidence="8" id="KW-0393">Immunoglobulin domain</keyword>
<feature type="signal peptide" evidence="10">
    <location>
        <begin position="1"/>
        <end position="28"/>
    </location>
</feature>
<evidence type="ECO:0000256" key="6">
    <source>
        <dbReference type="ARBA" id="ARBA00023157"/>
    </source>
</evidence>
<keyword evidence="5" id="KW-0472">Membrane</keyword>
<proteinExistence type="predicted"/>
<dbReference type="GO" id="GO:0005886">
    <property type="term" value="C:plasma membrane"/>
    <property type="evidence" value="ECO:0007669"/>
    <property type="project" value="TreeGrafter"/>
</dbReference>
<dbReference type="SMART" id="SM00409">
    <property type="entry name" value="IG"/>
    <property type="match status" value="1"/>
</dbReference>
<comment type="subcellular location">
    <subcellularLocation>
        <location evidence="1">Membrane</location>
        <topology evidence="1">Single-pass type I membrane protein</topology>
    </subcellularLocation>
</comment>
<feature type="region of interest" description="Disordered" evidence="9">
    <location>
        <begin position="48"/>
        <end position="87"/>
    </location>
</feature>
<evidence type="ECO:0000256" key="2">
    <source>
        <dbReference type="ARBA" id="ARBA00022692"/>
    </source>
</evidence>
<keyword evidence="3 10" id="KW-0732">Signal</keyword>
<feature type="domain" description="Ig-like" evidence="11">
    <location>
        <begin position="78"/>
        <end position="189"/>
    </location>
</feature>
<evidence type="ECO:0000256" key="5">
    <source>
        <dbReference type="ARBA" id="ARBA00023136"/>
    </source>
</evidence>
<dbReference type="InterPro" id="IPR013106">
    <property type="entry name" value="Ig_V-set"/>
</dbReference>
<keyword evidence="4" id="KW-1133">Transmembrane helix</keyword>
<dbReference type="AlphaFoldDB" id="A0AAD8FP86"/>
<evidence type="ECO:0000256" key="4">
    <source>
        <dbReference type="ARBA" id="ARBA00022989"/>
    </source>
</evidence>
<dbReference type="InterPro" id="IPR013783">
    <property type="entry name" value="Ig-like_fold"/>
</dbReference>
<dbReference type="Proteomes" id="UP001230051">
    <property type="component" value="Unassembled WGS sequence"/>
</dbReference>
<organism evidence="12 13">
    <name type="scientific">Acipenser oxyrinchus oxyrinchus</name>
    <dbReference type="NCBI Taxonomy" id="40147"/>
    <lineage>
        <taxon>Eukaryota</taxon>
        <taxon>Metazoa</taxon>
        <taxon>Chordata</taxon>
        <taxon>Craniata</taxon>
        <taxon>Vertebrata</taxon>
        <taxon>Euteleostomi</taxon>
        <taxon>Actinopterygii</taxon>
        <taxon>Chondrostei</taxon>
        <taxon>Acipenseriformes</taxon>
        <taxon>Acipenseridae</taxon>
        <taxon>Acipenser</taxon>
    </lineage>
</organism>
<dbReference type="SMART" id="SM00406">
    <property type="entry name" value="IGv"/>
    <property type="match status" value="1"/>
</dbReference>
<name>A0AAD8FP86_ACIOX</name>
<evidence type="ECO:0000313" key="13">
    <source>
        <dbReference type="Proteomes" id="UP001230051"/>
    </source>
</evidence>
<dbReference type="InterPro" id="IPR036179">
    <property type="entry name" value="Ig-like_dom_sf"/>
</dbReference>
<evidence type="ECO:0000256" key="8">
    <source>
        <dbReference type="ARBA" id="ARBA00023319"/>
    </source>
</evidence>
<evidence type="ECO:0000256" key="10">
    <source>
        <dbReference type="SAM" id="SignalP"/>
    </source>
</evidence>
<dbReference type="InterPro" id="IPR007110">
    <property type="entry name" value="Ig-like_dom"/>
</dbReference>
<comment type="caution">
    <text evidence="12">The sequence shown here is derived from an EMBL/GenBank/DDBJ whole genome shotgun (WGS) entry which is preliminary data.</text>
</comment>
<keyword evidence="2" id="KW-0812">Transmembrane</keyword>
<evidence type="ECO:0000256" key="7">
    <source>
        <dbReference type="ARBA" id="ARBA00023180"/>
    </source>
</evidence>
<evidence type="ECO:0000256" key="3">
    <source>
        <dbReference type="ARBA" id="ARBA00022729"/>
    </source>
</evidence>
<protein>
    <recommendedName>
        <fullName evidence="11">Ig-like domain-containing protein</fullName>
    </recommendedName>
</protein>
<dbReference type="SUPFAM" id="SSF48726">
    <property type="entry name" value="Immunoglobulin"/>
    <property type="match status" value="1"/>
</dbReference>
<evidence type="ECO:0000256" key="1">
    <source>
        <dbReference type="ARBA" id="ARBA00004479"/>
    </source>
</evidence>
<reference evidence="12" key="1">
    <citation type="submission" date="2022-02" db="EMBL/GenBank/DDBJ databases">
        <title>Atlantic sturgeon de novo genome assembly.</title>
        <authorList>
            <person name="Stock M."/>
            <person name="Klopp C."/>
            <person name="Guiguen Y."/>
            <person name="Cabau C."/>
            <person name="Parinello H."/>
            <person name="Santidrian Yebra-Pimentel E."/>
            <person name="Kuhl H."/>
            <person name="Dirks R.P."/>
            <person name="Guessner J."/>
            <person name="Wuertz S."/>
            <person name="Du K."/>
            <person name="Schartl M."/>
        </authorList>
    </citation>
    <scope>NUCLEOTIDE SEQUENCE</scope>
    <source>
        <strain evidence="12">STURGEONOMICS-FGT-2020</strain>
        <tissue evidence="12">Whole blood</tissue>
    </source>
</reference>
<keyword evidence="7" id="KW-0325">Glycoprotein</keyword>
<sequence>MNLVTSKIFGSPFPLLLITAFIAVLIQGNHVANGATVAIQTRGDGASETAQNTALQPHLVTPEQHTNTTSEPESKLEPSVSQSPPTEKAVEGENLVFSCQFTQSGHFDSSNLSVTWYNKKSEETLTVLVGNQTKEEGYLGRVFLNGDWLGTGVASMTLLNVTSSDYGIYICSVTLPDGSTLEGDGTKLSVRKRLGLFGMEDAPVQEEAHVFQEIDTRSMSSLMKFYYHKENVSEALVSVHNTFI</sequence>
<evidence type="ECO:0000313" key="12">
    <source>
        <dbReference type="EMBL" id="KAK1148404.1"/>
    </source>
</evidence>
<keyword evidence="13" id="KW-1185">Reference proteome</keyword>
<dbReference type="CDD" id="cd00099">
    <property type="entry name" value="IgV"/>
    <property type="match status" value="1"/>
</dbReference>
<dbReference type="PANTHER" id="PTHR13869:SF38">
    <property type="entry name" value="NATURAL CYTOTOXICITY TRIGGERING RECEPTOR 3"/>
    <property type="match status" value="1"/>
</dbReference>
<gene>
    <name evidence="12" type="ORF">AOXY_G35152</name>
</gene>
<dbReference type="PROSITE" id="PS50835">
    <property type="entry name" value="IG_LIKE"/>
    <property type="match status" value="1"/>
</dbReference>
<dbReference type="Pfam" id="PF07686">
    <property type="entry name" value="V-set"/>
    <property type="match status" value="1"/>
</dbReference>
<dbReference type="Gene3D" id="2.60.40.10">
    <property type="entry name" value="Immunoglobulins"/>
    <property type="match status" value="1"/>
</dbReference>
<dbReference type="PANTHER" id="PTHR13869">
    <property type="entry name" value="MYELIN P0 RELATED"/>
    <property type="match status" value="1"/>
</dbReference>
<dbReference type="InterPro" id="IPR000920">
    <property type="entry name" value="Myelin_P0-rel"/>
</dbReference>
<accession>A0AAD8FP86</accession>
<evidence type="ECO:0000256" key="9">
    <source>
        <dbReference type="SAM" id="MobiDB-lite"/>
    </source>
</evidence>
<feature type="chain" id="PRO_5042241535" description="Ig-like domain-containing protein" evidence="10">
    <location>
        <begin position="29"/>
        <end position="244"/>
    </location>
</feature>